<evidence type="ECO:0000313" key="3">
    <source>
        <dbReference type="EMBL" id="MFD0896142.1"/>
    </source>
</evidence>
<feature type="coiled-coil region" evidence="1">
    <location>
        <begin position="326"/>
        <end position="419"/>
    </location>
</feature>
<dbReference type="InterPro" id="IPR027417">
    <property type="entry name" value="P-loop_NTPase"/>
</dbReference>
<keyword evidence="1" id="KW-0175">Coiled coil</keyword>
<evidence type="ECO:0000259" key="2">
    <source>
        <dbReference type="Pfam" id="PF13514"/>
    </source>
</evidence>
<dbReference type="Pfam" id="PF13514">
    <property type="entry name" value="AAA_27"/>
    <property type="match status" value="1"/>
</dbReference>
<dbReference type="Gene3D" id="3.40.50.300">
    <property type="entry name" value="P-loop containing nucleotide triphosphate hydrolases"/>
    <property type="match status" value="2"/>
</dbReference>
<keyword evidence="4" id="KW-1185">Reference proteome</keyword>
<sequence>MRIEAVDIYGFGKWYEQHFDFDPQLQVFQGDNETGKSTLSAFIDGVLFGFATKKQPYAQYIPKSGHSYGGQLTLVQNKQRYIVKRVAGRAGGEVTVTTADGQHHDEAFLQQLLAPINGQLFRQIFRFDQQALTAIFQLQQTDISRQLLTVGAAGSQEWLHLAQKYRREAARLYKPRGRVWPLNQAFNQLTTLKAKLANAQATLPTYLAQQQKVQRQQALVTTLDQQIATTRPTINTLSQLQRSWPNYQNWQALQRKLAQQPASLAPQVYQAFQALQQQHHSQQAELQQLTAKLNAATGEQQLTPAFLFYQQHQAEFTEQMVQVTTMQTALQVSAELRQQQQVLQQEQQQLQTELGVTTAQQPLSQLDLTQARHNQEQRQQLQQQIQQQQAVLQQQTQQNQTAEQQVAQLENQLQSPQSRSQRHGKQQSYLVWGLVLVIGLLLPKWLKLVAVGGVAGLIWQWRQQSVTPTTTATQQQWQQALAKLDQQQARLVGLTQQLNKAKANLAAATAAWESLKGRYNYGSLSDDVILNHQHDFTRLLACQQQQAQLTERQNETTYQLHQWLAGFDFARAWLPLANVEPAAAISQISDFVAAQQTQLTNLRAGDQDYAYYQQQTTRVQQEIAATDQARHDLLTRHHLVSEHELQQRQQADQSQQQLRERQTILANQLGPLLTTLQKYADLASLQTELTTRQNELQQKQTQLDAGQRELTTLQTQLEQLASDGSYRILRQQVAQQEAEITALTQRWLSYQLAAQWIERTLSQTSRQRLPAMLTLAENYFAILTQQRYVKIKLTADQITVMRQDHQVFAVGELSQGTAEQLYVALRLAFAQTISDVQQMPLVIDDSFVNFDSHRQQQVLTLLAKLSQTNQVIYFTAQTVQPTVGQVTVLQAQ</sequence>
<feature type="coiled-coil region" evidence="1">
    <location>
        <begin position="682"/>
        <end position="746"/>
    </location>
</feature>
<dbReference type="PANTHER" id="PTHR41259">
    <property type="entry name" value="DOUBLE-STRAND BREAK REPAIR RAD50 ATPASE, PUTATIVE-RELATED"/>
    <property type="match status" value="1"/>
</dbReference>
<feature type="domain" description="YhaN AAA" evidence="2">
    <location>
        <begin position="1"/>
        <end position="202"/>
    </location>
</feature>
<dbReference type="RefSeq" id="WP_137636591.1">
    <property type="nucleotide sequence ID" value="NZ_BJDN01000002.1"/>
</dbReference>
<dbReference type="Proteomes" id="UP001597104">
    <property type="component" value="Unassembled WGS sequence"/>
</dbReference>
<dbReference type="PANTHER" id="PTHR41259:SF1">
    <property type="entry name" value="DOUBLE-STRAND BREAK REPAIR RAD50 ATPASE, PUTATIVE-RELATED"/>
    <property type="match status" value="1"/>
</dbReference>
<evidence type="ECO:0000256" key="1">
    <source>
        <dbReference type="SAM" id="Coils"/>
    </source>
</evidence>
<evidence type="ECO:0000313" key="4">
    <source>
        <dbReference type="Proteomes" id="UP001597104"/>
    </source>
</evidence>
<gene>
    <name evidence="3" type="ORF">ACFQZ7_00095</name>
</gene>
<feature type="coiled-coil region" evidence="1">
    <location>
        <begin position="484"/>
        <end position="511"/>
    </location>
</feature>
<accession>A0ABW3E7F8</accession>
<reference evidence="4" key="1">
    <citation type="journal article" date="2019" name="Int. J. Syst. Evol. Microbiol.">
        <title>The Global Catalogue of Microorganisms (GCM) 10K type strain sequencing project: providing services to taxonomists for standard genome sequencing and annotation.</title>
        <authorList>
            <consortium name="The Broad Institute Genomics Platform"/>
            <consortium name="The Broad Institute Genome Sequencing Center for Infectious Disease"/>
            <person name="Wu L."/>
            <person name="Ma J."/>
        </authorList>
    </citation>
    <scope>NUCLEOTIDE SEQUENCE [LARGE SCALE GENOMIC DNA]</scope>
    <source>
        <strain evidence="4">CCM 8925</strain>
    </source>
</reference>
<organism evidence="3 4">
    <name type="scientific">Loigolactobacillus binensis</name>
    <dbReference type="NCBI Taxonomy" id="2559922"/>
    <lineage>
        <taxon>Bacteria</taxon>
        <taxon>Bacillati</taxon>
        <taxon>Bacillota</taxon>
        <taxon>Bacilli</taxon>
        <taxon>Lactobacillales</taxon>
        <taxon>Lactobacillaceae</taxon>
        <taxon>Loigolactobacillus</taxon>
    </lineage>
</organism>
<name>A0ABW3E7F8_9LACO</name>
<proteinExistence type="predicted"/>
<protein>
    <submittedName>
        <fullName evidence="3">AAA family ATPase</fullName>
    </submittedName>
</protein>
<dbReference type="InterPro" id="IPR038734">
    <property type="entry name" value="YhaN_AAA"/>
</dbReference>
<comment type="caution">
    <text evidence="3">The sequence shown here is derived from an EMBL/GenBank/DDBJ whole genome shotgun (WGS) entry which is preliminary data.</text>
</comment>
<feature type="coiled-coil region" evidence="1">
    <location>
        <begin position="272"/>
        <end position="299"/>
    </location>
</feature>
<dbReference type="EMBL" id="JBHTIO010000001">
    <property type="protein sequence ID" value="MFD0896142.1"/>
    <property type="molecule type" value="Genomic_DNA"/>
</dbReference>
<dbReference type="SUPFAM" id="SSF52540">
    <property type="entry name" value="P-loop containing nucleoside triphosphate hydrolases"/>
    <property type="match status" value="1"/>
</dbReference>